<evidence type="ECO:0000256" key="1">
    <source>
        <dbReference type="SAM" id="Coils"/>
    </source>
</evidence>
<evidence type="ECO:0000313" key="3">
    <source>
        <dbReference type="EMBL" id="KAF1929712.1"/>
    </source>
</evidence>
<evidence type="ECO:0008006" key="5">
    <source>
        <dbReference type="Google" id="ProtNLM"/>
    </source>
</evidence>
<dbReference type="EMBL" id="ML978965">
    <property type="protein sequence ID" value="KAF1929712.1"/>
    <property type="molecule type" value="Genomic_DNA"/>
</dbReference>
<dbReference type="Proteomes" id="UP000800082">
    <property type="component" value="Unassembled WGS sequence"/>
</dbReference>
<reference evidence="3" key="1">
    <citation type="journal article" date="2020" name="Stud. Mycol.">
        <title>101 Dothideomycetes genomes: a test case for predicting lifestyles and emergence of pathogens.</title>
        <authorList>
            <person name="Haridas S."/>
            <person name="Albert R."/>
            <person name="Binder M."/>
            <person name="Bloem J."/>
            <person name="Labutti K."/>
            <person name="Salamov A."/>
            <person name="Andreopoulos B."/>
            <person name="Baker S."/>
            <person name="Barry K."/>
            <person name="Bills G."/>
            <person name="Bluhm B."/>
            <person name="Cannon C."/>
            <person name="Castanera R."/>
            <person name="Culley D."/>
            <person name="Daum C."/>
            <person name="Ezra D."/>
            <person name="Gonzalez J."/>
            <person name="Henrissat B."/>
            <person name="Kuo A."/>
            <person name="Liang C."/>
            <person name="Lipzen A."/>
            <person name="Lutzoni F."/>
            <person name="Magnuson J."/>
            <person name="Mondo S."/>
            <person name="Nolan M."/>
            <person name="Ohm R."/>
            <person name="Pangilinan J."/>
            <person name="Park H.-J."/>
            <person name="Ramirez L."/>
            <person name="Alfaro M."/>
            <person name="Sun H."/>
            <person name="Tritt A."/>
            <person name="Yoshinaga Y."/>
            <person name="Zwiers L.-H."/>
            <person name="Turgeon B."/>
            <person name="Goodwin S."/>
            <person name="Spatafora J."/>
            <person name="Crous P."/>
            <person name="Grigoriev I."/>
        </authorList>
    </citation>
    <scope>NUCLEOTIDE SEQUENCE</scope>
    <source>
        <strain evidence="3">CBS 183.55</strain>
    </source>
</reference>
<accession>A0A6A5RPL0</accession>
<protein>
    <recommendedName>
        <fullName evidence="5">Cora-domain-containing protein</fullName>
    </recommendedName>
</protein>
<gene>
    <name evidence="3" type="ORF">M421DRAFT_91531</name>
</gene>
<proteinExistence type="predicted"/>
<keyword evidence="2" id="KW-1133">Transmembrane helix</keyword>
<sequence>MGCKSAPRPLVVLLEKETEVLDEFYVDFESSIPSWDISVVRKFFNSHETVDAGFPHLGRARLDGRCHDTGLARDYPNWLTPAELQHHLGTKCFDCAEQSDVDRQLVYIYRLCPQYILALIRTAYRHQLAALRDTIWQHIACEASMRVKIPVDGFKTYLLEFHMPFLTLRCSAEAATDTHSPEGEPEPWSEIGSLVINCEQHKGLCKCMVREANVSVAVCGWDSNKWVCWAFSNTHSDPASCNEEEPDEEDMQEDYVGTDGNGPEDGLVIDTSQPIWGARQYWLRVVDLRMRIIHKEWKWLVMNMEQKVKAWTRGLGSKQREKAEELLEWTLQSMELLNILSEKLGMTIQAFTRFEGDKRYFLDIKDSRAVSTFDSLQETFEKLLGLQKKIMRLERSCDQTERIVQLLMAKVGNRISAETQEHSRESHKVNLATNRVSQQMAVLNRKSTQAAVESSRTTLVNVQLFLVTTPFVLALQYFGAEKDIFSFEKNPRTFSYAICVLFCALPLLTYGLGFLNQRWDKFSRRWFGKSKSEADQDLTPVDEEFQSLTAVC</sequence>
<evidence type="ECO:0000313" key="4">
    <source>
        <dbReference type="Proteomes" id="UP000800082"/>
    </source>
</evidence>
<keyword evidence="2" id="KW-0812">Transmembrane</keyword>
<dbReference type="GeneID" id="54355622"/>
<dbReference type="RefSeq" id="XP_033449960.1">
    <property type="nucleotide sequence ID" value="XM_033597955.1"/>
</dbReference>
<dbReference type="AlphaFoldDB" id="A0A6A5RPL0"/>
<keyword evidence="4" id="KW-1185">Reference proteome</keyword>
<keyword evidence="2" id="KW-0472">Membrane</keyword>
<name>A0A6A5RPL0_9PLEO</name>
<evidence type="ECO:0000256" key="2">
    <source>
        <dbReference type="SAM" id="Phobius"/>
    </source>
</evidence>
<dbReference type="OrthoDB" id="5428055at2759"/>
<keyword evidence="1" id="KW-0175">Coiled coil</keyword>
<organism evidence="3 4">
    <name type="scientific">Didymella exigua CBS 183.55</name>
    <dbReference type="NCBI Taxonomy" id="1150837"/>
    <lineage>
        <taxon>Eukaryota</taxon>
        <taxon>Fungi</taxon>
        <taxon>Dikarya</taxon>
        <taxon>Ascomycota</taxon>
        <taxon>Pezizomycotina</taxon>
        <taxon>Dothideomycetes</taxon>
        <taxon>Pleosporomycetidae</taxon>
        <taxon>Pleosporales</taxon>
        <taxon>Pleosporineae</taxon>
        <taxon>Didymellaceae</taxon>
        <taxon>Didymella</taxon>
    </lineage>
</organism>
<feature type="transmembrane region" description="Helical" evidence="2">
    <location>
        <begin position="494"/>
        <end position="515"/>
    </location>
</feature>
<feature type="coiled-coil region" evidence="1">
    <location>
        <begin position="376"/>
        <end position="410"/>
    </location>
</feature>